<dbReference type="Pfam" id="PF00563">
    <property type="entry name" value="EAL"/>
    <property type="match status" value="1"/>
</dbReference>
<evidence type="ECO:0000313" key="3">
    <source>
        <dbReference type="EMBL" id="SEW44683.1"/>
    </source>
</evidence>
<dbReference type="CDD" id="cd01949">
    <property type="entry name" value="GGDEF"/>
    <property type="match status" value="1"/>
</dbReference>
<dbReference type="PROSITE" id="PS50887">
    <property type="entry name" value="GGDEF"/>
    <property type="match status" value="1"/>
</dbReference>
<gene>
    <name evidence="3" type="ORF">SAMN04488515_3228</name>
</gene>
<dbReference type="CDD" id="cd01948">
    <property type="entry name" value="EAL"/>
    <property type="match status" value="1"/>
</dbReference>
<dbReference type="STRING" id="364200.SAMN04488515_3228"/>
<dbReference type="InterPro" id="IPR035965">
    <property type="entry name" value="PAS-like_dom_sf"/>
</dbReference>
<dbReference type="InterPro" id="IPR052155">
    <property type="entry name" value="Biofilm_reg_signaling"/>
</dbReference>
<dbReference type="Pfam" id="PF08448">
    <property type="entry name" value="PAS_4"/>
    <property type="match status" value="1"/>
</dbReference>
<keyword evidence="4" id="KW-1185">Reference proteome</keyword>
<dbReference type="InterPro" id="IPR000014">
    <property type="entry name" value="PAS"/>
</dbReference>
<evidence type="ECO:0000259" key="2">
    <source>
        <dbReference type="PROSITE" id="PS50887"/>
    </source>
</evidence>
<dbReference type="InterPro" id="IPR013656">
    <property type="entry name" value="PAS_4"/>
</dbReference>
<evidence type="ECO:0000259" key="1">
    <source>
        <dbReference type="PROSITE" id="PS50883"/>
    </source>
</evidence>
<dbReference type="InterPro" id="IPR029787">
    <property type="entry name" value="Nucleotide_cyclase"/>
</dbReference>
<feature type="domain" description="EAL" evidence="1">
    <location>
        <begin position="443"/>
        <end position="698"/>
    </location>
</feature>
<dbReference type="SMART" id="SM00267">
    <property type="entry name" value="GGDEF"/>
    <property type="match status" value="1"/>
</dbReference>
<dbReference type="Proteomes" id="UP000199167">
    <property type="component" value="Unassembled WGS sequence"/>
</dbReference>
<dbReference type="SMART" id="SM00091">
    <property type="entry name" value="PAS"/>
    <property type="match status" value="2"/>
</dbReference>
<accession>A0A1I0RTH9</accession>
<dbReference type="SUPFAM" id="SSF55785">
    <property type="entry name" value="PYP-like sensor domain (PAS domain)"/>
    <property type="match status" value="2"/>
</dbReference>
<dbReference type="SMART" id="SM00052">
    <property type="entry name" value="EAL"/>
    <property type="match status" value="1"/>
</dbReference>
<dbReference type="SUPFAM" id="SSF141868">
    <property type="entry name" value="EAL domain-like"/>
    <property type="match status" value="1"/>
</dbReference>
<dbReference type="PANTHER" id="PTHR44757">
    <property type="entry name" value="DIGUANYLATE CYCLASE DGCP"/>
    <property type="match status" value="1"/>
</dbReference>
<reference evidence="3 4" key="1">
    <citation type="submission" date="2016-10" db="EMBL/GenBank/DDBJ databases">
        <authorList>
            <person name="de Groot N.N."/>
        </authorList>
    </citation>
    <scope>NUCLEOTIDE SEQUENCE [LARGE SCALE GENOMIC DNA]</scope>
    <source>
        <strain evidence="3 4">DSM 17925</strain>
    </source>
</reference>
<dbReference type="NCBIfam" id="TIGR00254">
    <property type="entry name" value="GGDEF"/>
    <property type="match status" value="1"/>
</dbReference>
<dbReference type="InterPro" id="IPR035919">
    <property type="entry name" value="EAL_sf"/>
</dbReference>
<dbReference type="InterPro" id="IPR043128">
    <property type="entry name" value="Rev_trsase/Diguanyl_cyclase"/>
</dbReference>
<dbReference type="Pfam" id="PF12860">
    <property type="entry name" value="PAS_7"/>
    <property type="match status" value="1"/>
</dbReference>
<dbReference type="Gene3D" id="3.20.20.450">
    <property type="entry name" value="EAL domain"/>
    <property type="match status" value="1"/>
</dbReference>
<evidence type="ECO:0000313" key="4">
    <source>
        <dbReference type="Proteomes" id="UP000199167"/>
    </source>
</evidence>
<dbReference type="Pfam" id="PF00990">
    <property type="entry name" value="GGDEF"/>
    <property type="match status" value="1"/>
</dbReference>
<proteinExistence type="predicted"/>
<dbReference type="SUPFAM" id="SSF55073">
    <property type="entry name" value="Nucleotide cyclase"/>
    <property type="match status" value="1"/>
</dbReference>
<dbReference type="Gene3D" id="3.30.450.20">
    <property type="entry name" value="PAS domain"/>
    <property type="match status" value="2"/>
</dbReference>
<organism evidence="3 4">
    <name type="scientific">Cognatiyoonia koreensis</name>
    <dbReference type="NCBI Taxonomy" id="364200"/>
    <lineage>
        <taxon>Bacteria</taxon>
        <taxon>Pseudomonadati</taxon>
        <taxon>Pseudomonadota</taxon>
        <taxon>Alphaproteobacteria</taxon>
        <taxon>Rhodobacterales</taxon>
        <taxon>Paracoccaceae</taxon>
        <taxon>Cognatiyoonia</taxon>
    </lineage>
</organism>
<dbReference type="RefSeq" id="WP_089996887.1">
    <property type="nucleotide sequence ID" value="NZ_FOIZ01000002.1"/>
</dbReference>
<sequence length="710" mass="78820">MQSNPDQIADLTAMQELVERGLLLLAFEEAECQILVFDAASRRVIAANKQAQALLGATMRTLQKQHITDVIPKVDPVRFQRILSRVQRRRTQSASLRCRLGGDAPQMADVGIRYVPGKKDSLIVFIRDLTLASAAKRQADLAEDRLQTAIEALTDGFILFDADDRLVMCNDRYRELYKESSPALVSGAKLEDILRYGLRNNQYALGFGTEDEWVARQVEAFKNLSMSSEQRLNDGRWLRVVERPTADGGRVGLRIDITHLKEQQDELRRLSRTDDLTGLLNRRGLSRRIEVLAAGAAGPARLAILHVDLDRFKTVNDTLGHDAGDFVLQHCAQILSSGRPPADAIARVGGDEFILVIRTERPDKTIIRYARKLISLLSEPVMFREQGCSVGASIGISFISEENAIDFGDVLTAADIALNQAKALGGSEALVFHPDMRAQMIHQTNMAREIERGIKNNEFVPFFQPQIDTFTDQILGFEALIRWHHPVLGTVPAFQFLPIAQRAGLTDALDDVVMDRACAALRDLKEWGLHDPCISINLSMGQISDPRIVTRLGTHLKRYGVCTENLRIELLESTLLDDRSSTIIQNVHALIKAGFMVELDDFGTGHAAIATLRKFAVSRIKVDRSLVQNIDTDAELQVITAAVINLAKRLGIDALAEGVETVLEQSTLQKMGCFLAQGYLHAKPMSLSDIKPWLQARGDIPIDDFRAGTV</sequence>
<name>A0A1I0RTH9_9RHOB</name>
<dbReference type="InterPro" id="IPR000160">
    <property type="entry name" value="GGDEF_dom"/>
</dbReference>
<feature type="domain" description="GGDEF" evidence="2">
    <location>
        <begin position="300"/>
        <end position="434"/>
    </location>
</feature>
<dbReference type="AlphaFoldDB" id="A0A1I0RTH9"/>
<dbReference type="PANTHER" id="PTHR44757:SF2">
    <property type="entry name" value="BIOFILM ARCHITECTURE MAINTENANCE PROTEIN MBAA"/>
    <property type="match status" value="1"/>
</dbReference>
<dbReference type="Gene3D" id="3.30.70.270">
    <property type="match status" value="1"/>
</dbReference>
<protein>
    <submittedName>
        <fullName evidence="3">Diguanylate cyclase (GGDEF) domain-containing protein</fullName>
    </submittedName>
</protein>
<dbReference type="OrthoDB" id="9814202at2"/>
<dbReference type="InterPro" id="IPR001633">
    <property type="entry name" value="EAL_dom"/>
</dbReference>
<dbReference type="EMBL" id="FOIZ01000002">
    <property type="protein sequence ID" value="SEW44683.1"/>
    <property type="molecule type" value="Genomic_DNA"/>
</dbReference>
<dbReference type="PROSITE" id="PS50883">
    <property type="entry name" value="EAL"/>
    <property type="match status" value="1"/>
</dbReference>